<dbReference type="SMART" id="SM00345">
    <property type="entry name" value="HTH_GNTR"/>
    <property type="match status" value="1"/>
</dbReference>
<comment type="caution">
    <text evidence="5">The sequence shown here is derived from an EMBL/GenBank/DDBJ whole genome shotgun (WGS) entry which is preliminary data.</text>
</comment>
<evidence type="ECO:0000256" key="3">
    <source>
        <dbReference type="ARBA" id="ARBA00023163"/>
    </source>
</evidence>
<dbReference type="PANTHER" id="PTHR38445:SF10">
    <property type="entry name" value="GNTR-FAMILY TRANSCRIPTIONAL REGULATOR"/>
    <property type="match status" value="1"/>
</dbReference>
<sequence length="116" mass="13305">MDFNTSKPIYRQITDYCYSRILSGDWQVDGRVPSVKELSVAMAVNTRTVLKSYDDMQALGILYQKRGLGCFVAQEAKGIIREQLREEFFADTLPRLRHEMSMLGISVDELVTHLND</sequence>
<gene>
    <name evidence="5" type="ORF">K8V47_04675</name>
</gene>
<proteinExistence type="predicted"/>
<feature type="domain" description="HTH gntR-type" evidence="4">
    <location>
        <begin position="7"/>
        <end position="75"/>
    </location>
</feature>
<accession>A0A921E850</accession>
<evidence type="ECO:0000313" key="5">
    <source>
        <dbReference type="EMBL" id="HJE39034.1"/>
    </source>
</evidence>
<dbReference type="GO" id="GO:0003700">
    <property type="term" value="F:DNA-binding transcription factor activity"/>
    <property type="evidence" value="ECO:0007669"/>
    <property type="project" value="InterPro"/>
</dbReference>
<dbReference type="Gene3D" id="1.10.287.100">
    <property type="match status" value="1"/>
</dbReference>
<dbReference type="CDD" id="cd07377">
    <property type="entry name" value="WHTH_GntR"/>
    <property type="match status" value="1"/>
</dbReference>
<keyword evidence="2" id="KW-0238">DNA-binding</keyword>
<name>A0A921E850_9BACT</name>
<dbReference type="InterPro" id="IPR036388">
    <property type="entry name" value="WH-like_DNA-bd_sf"/>
</dbReference>
<dbReference type="Gene3D" id="1.10.10.10">
    <property type="entry name" value="Winged helix-like DNA-binding domain superfamily/Winged helix DNA-binding domain"/>
    <property type="match status" value="1"/>
</dbReference>
<reference evidence="5" key="1">
    <citation type="journal article" date="2021" name="PeerJ">
        <title>Extensive microbial diversity within the chicken gut microbiome revealed by metagenomics and culture.</title>
        <authorList>
            <person name="Gilroy R."/>
            <person name="Ravi A."/>
            <person name="Getino M."/>
            <person name="Pursley I."/>
            <person name="Horton D.L."/>
            <person name="Alikhan N.F."/>
            <person name="Baker D."/>
            <person name="Gharbi K."/>
            <person name="Hall N."/>
            <person name="Watson M."/>
            <person name="Adriaenssens E.M."/>
            <person name="Foster-Nyarko E."/>
            <person name="Jarju S."/>
            <person name="Secka A."/>
            <person name="Antonio M."/>
            <person name="Oren A."/>
            <person name="Chaudhuri R.R."/>
            <person name="La Ragione R."/>
            <person name="Hildebrand F."/>
            <person name="Pallen M.J."/>
        </authorList>
    </citation>
    <scope>NUCLEOTIDE SEQUENCE</scope>
    <source>
        <strain evidence="5">4100</strain>
    </source>
</reference>
<keyword evidence="3" id="KW-0804">Transcription</keyword>
<evidence type="ECO:0000256" key="1">
    <source>
        <dbReference type="ARBA" id="ARBA00023015"/>
    </source>
</evidence>
<evidence type="ECO:0000256" key="2">
    <source>
        <dbReference type="ARBA" id="ARBA00023125"/>
    </source>
</evidence>
<dbReference type="InterPro" id="IPR036390">
    <property type="entry name" value="WH_DNA-bd_sf"/>
</dbReference>
<dbReference type="GO" id="GO:0003677">
    <property type="term" value="F:DNA binding"/>
    <property type="evidence" value="ECO:0007669"/>
    <property type="project" value="UniProtKB-KW"/>
</dbReference>
<evidence type="ECO:0000259" key="4">
    <source>
        <dbReference type="PROSITE" id="PS50949"/>
    </source>
</evidence>
<keyword evidence="1" id="KW-0805">Transcription regulation</keyword>
<dbReference type="EMBL" id="DYXT01000027">
    <property type="protein sequence ID" value="HJE39034.1"/>
    <property type="molecule type" value="Genomic_DNA"/>
</dbReference>
<dbReference type="PANTHER" id="PTHR38445">
    <property type="entry name" value="HTH-TYPE TRANSCRIPTIONAL REPRESSOR YTRA"/>
    <property type="match status" value="1"/>
</dbReference>
<dbReference type="Pfam" id="PF00392">
    <property type="entry name" value="GntR"/>
    <property type="match status" value="1"/>
</dbReference>
<dbReference type="PROSITE" id="PS50949">
    <property type="entry name" value="HTH_GNTR"/>
    <property type="match status" value="1"/>
</dbReference>
<dbReference type="SUPFAM" id="SSF46785">
    <property type="entry name" value="Winged helix' DNA-binding domain"/>
    <property type="match status" value="1"/>
</dbReference>
<dbReference type="InterPro" id="IPR000524">
    <property type="entry name" value="Tscrpt_reg_HTH_GntR"/>
</dbReference>
<dbReference type="Proteomes" id="UP000711407">
    <property type="component" value="Unassembled WGS sequence"/>
</dbReference>
<organism evidence="5 6">
    <name type="scientific">Candidatus Amulumruptor caecigallinarius</name>
    <dbReference type="NCBI Taxonomy" id="2109911"/>
    <lineage>
        <taxon>Bacteria</taxon>
        <taxon>Pseudomonadati</taxon>
        <taxon>Bacteroidota</taxon>
        <taxon>Bacteroidia</taxon>
        <taxon>Bacteroidales</taxon>
        <taxon>Muribaculaceae</taxon>
        <taxon>Candidatus Amulumruptor</taxon>
    </lineage>
</organism>
<protein>
    <submittedName>
        <fullName evidence="5">GntR family transcriptional regulator</fullName>
    </submittedName>
</protein>
<dbReference type="AlphaFoldDB" id="A0A921E850"/>
<evidence type="ECO:0000313" key="6">
    <source>
        <dbReference type="Proteomes" id="UP000711407"/>
    </source>
</evidence>
<reference evidence="5" key="2">
    <citation type="submission" date="2021-09" db="EMBL/GenBank/DDBJ databases">
        <authorList>
            <person name="Gilroy R."/>
        </authorList>
    </citation>
    <scope>NUCLEOTIDE SEQUENCE</scope>
    <source>
        <strain evidence="5">4100</strain>
    </source>
</reference>